<name>A0ABU5H2M4_9BACT</name>
<keyword evidence="1" id="KW-1133">Transmembrane helix</keyword>
<evidence type="ECO:0000313" key="2">
    <source>
        <dbReference type="EMBL" id="MDY7227144.1"/>
    </source>
</evidence>
<dbReference type="RefSeq" id="WP_321545858.1">
    <property type="nucleotide sequence ID" value="NZ_JAXIVS010000003.1"/>
</dbReference>
<keyword evidence="1" id="KW-0472">Membrane</keyword>
<protein>
    <submittedName>
        <fullName evidence="2">DUF2975 domain-containing protein</fullName>
    </submittedName>
</protein>
<feature type="transmembrane region" description="Helical" evidence="1">
    <location>
        <begin position="22"/>
        <end position="44"/>
    </location>
</feature>
<gene>
    <name evidence="2" type="ORF">SYV04_12110</name>
</gene>
<organism evidence="2 3">
    <name type="scientific">Hyalangium rubrum</name>
    <dbReference type="NCBI Taxonomy" id="3103134"/>
    <lineage>
        <taxon>Bacteria</taxon>
        <taxon>Pseudomonadati</taxon>
        <taxon>Myxococcota</taxon>
        <taxon>Myxococcia</taxon>
        <taxon>Myxococcales</taxon>
        <taxon>Cystobacterineae</taxon>
        <taxon>Archangiaceae</taxon>
        <taxon>Hyalangium</taxon>
    </lineage>
</organism>
<feature type="transmembrane region" description="Helical" evidence="1">
    <location>
        <begin position="56"/>
        <end position="80"/>
    </location>
</feature>
<evidence type="ECO:0000256" key="1">
    <source>
        <dbReference type="SAM" id="Phobius"/>
    </source>
</evidence>
<accession>A0ABU5H2M4</accession>
<sequence length="93" mass="9727">MGPTGLGRVRARRALHPDDHRALHRVGVMLATGALIGVFIVPSVTRAFGFGPGYVIAYDVSGLALGAVGLALMLLANVLAHASALQHELDEIF</sequence>
<keyword evidence="1" id="KW-0812">Transmembrane</keyword>
<keyword evidence="3" id="KW-1185">Reference proteome</keyword>
<dbReference type="InterPro" id="IPR021354">
    <property type="entry name" value="DUF2975"/>
</dbReference>
<dbReference type="EMBL" id="JAXIVS010000003">
    <property type="protein sequence ID" value="MDY7227144.1"/>
    <property type="molecule type" value="Genomic_DNA"/>
</dbReference>
<evidence type="ECO:0000313" key="3">
    <source>
        <dbReference type="Proteomes" id="UP001291309"/>
    </source>
</evidence>
<comment type="caution">
    <text evidence="2">The sequence shown here is derived from an EMBL/GenBank/DDBJ whole genome shotgun (WGS) entry which is preliminary data.</text>
</comment>
<dbReference type="Proteomes" id="UP001291309">
    <property type="component" value="Unassembled WGS sequence"/>
</dbReference>
<reference evidence="2 3" key="1">
    <citation type="submission" date="2023-12" db="EMBL/GenBank/DDBJ databases">
        <title>the genome sequence of Hyalangium sp. s54d21.</title>
        <authorList>
            <person name="Zhang X."/>
        </authorList>
    </citation>
    <scope>NUCLEOTIDE SEQUENCE [LARGE SCALE GENOMIC DNA]</scope>
    <source>
        <strain evidence="3">s54d21</strain>
    </source>
</reference>
<proteinExistence type="predicted"/>
<dbReference type="Pfam" id="PF11188">
    <property type="entry name" value="DUF2975"/>
    <property type="match status" value="1"/>
</dbReference>